<comment type="caution">
    <text evidence="10">The sequence shown here is derived from an EMBL/GenBank/DDBJ whole genome shotgun (WGS) entry which is preliminary data.</text>
</comment>
<dbReference type="InterPro" id="IPR051307">
    <property type="entry name" value="OST4"/>
</dbReference>
<evidence type="ECO:0000313" key="10">
    <source>
        <dbReference type="EMBL" id="RKU39699.1"/>
    </source>
</evidence>
<evidence type="ECO:0000256" key="3">
    <source>
        <dbReference type="ARBA" id="ARBA00017662"/>
    </source>
</evidence>
<keyword evidence="7 9" id="KW-1133">Transmembrane helix</keyword>
<evidence type="ECO:0000256" key="7">
    <source>
        <dbReference type="ARBA" id="ARBA00022989"/>
    </source>
</evidence>
<sequence length="66" mass="7047">MISDDDLYRLAIFLGSAAMILIVLYHFLEVNTRDDTVATASEKVVAGKPVQGPAAPVTGKQGTLTR</sequence>
<keyword evidence="4 9" id="KW-0812">Transmembrane</keyword>
<dbReference type="GO" id="GO:0018279">
    <property type="term" value="P:protein N-linked glycosylation via asparagine"/>
    <property type="evidence" value="ECO:0007669"/>
    <property type="project" value="TreeGrafter"/>
</dbReference>
<evidence type="ECO:0000256" key="5">
    <source>
        <dbReference type="ARBA" id="ARBA00022824"/>
    </source>
</evidence>
<comment type="similarity">
    <text evidence="2">Belongs to the OST4 family.</text>
</comment>
<dbReference type="AlphaFoldDB" id="A0A420XVU7"/>
<dbReference type="Pfam" id="PF10215">
    <property type="entry name" value="Ost4"/>
    <property type="match status" value="1"/>
</dbReference>
<dbReference type="OrthoDB" id="2124077at2759"/>
<keyword evidence="11" id="KW-1185">Reference proteome</keyword>
<evidence type="ECO:0000256" key="1">
    <source>
        <dbReference type="ARBA" id="ARBA00004643"/>
    </source>
</evidence>
<accession>A0A420XVU7</accession>
<dbReference type="PANTHER" id="PTHR48164:SF1">
    <property type="entry name" value="DOLICHYL-DIPHOSPHOOLIGOSACCHARIDE--PROTEIN GLYCOSYLTRANSFERASE SUBUNIT 4"/>
    <property type="match status" value="1"/>
</dbReference>
<dbReference type="EMBL" id="QVQW01000193">
    <property type="protein sequence ID" value="RKU39699.1"/>
    <property type="molecule type" value="Genomic_DNA"/>
</dbReference>
<keyword evidence="6" id="KW-0735">Signal-anchor</keyword>
<reference evidence="10 11" key="1">
    <citation type="submission" date="2018-08" db="EMBL/GenBank/DDBJ databases">
        <title>Draft genome of the lignicolous fungus Coniochaeta pulveracea.</title>
        <authorList>
            <person name="Borstlap C.J."/>
            <person name="De Witt R.N."/>
            <person name="Botha A."/>
            <person name="Volschenk H."/>
        </authorList>
    </citation>
    <scope>NUCLEOTIDE SEQUENCE [LARGE SCALE GENOMIC DNA]</scope>
    <source>
        <strain evidence="10 11">CAB683</strain>
    </source>
</reference>
<evidence type="ECO:0000256" key="9">
    <source>
        <dbReference type="SAM" id="Phobius"/>
    </source>
</evidence>
<proteinExistence type="inferred from homology"/>
<keyword evidence="5" id="KW-0256">Endoplasmic reticulum</keyword>
<dbReference type="InterPro" id="IPR018943">
    <property type="entry name" value="Oligosaccaryltransferase"/>
</dbReference>
<evidence type="ECO:0000256" key="2">
    <source>
        <dbReference type="ARBA" id="ARBA00007685"/>
    </source>
</evidence>
<evidence type="ECO:0000256" key="4">
    <source>
        <dbReference type="ARBA" id="ARBA00022692"/>
    </source>
</evidence>
<comment type="subcellular location">
    <subcellularLocation>
        <location evidence="1">Endoplasmic reticulum membrane</location>
        <topology evidence="1">Single-pass type III membrane protein</topology>
    </subcellularLocation>
</comment>
<organism evidence="10 11">
    <name type="scientific">Coniochaeta pulveracea</name>
    <dbReference type="NCBI Taxonomy" id="177199"/>
    <lineage>
        <taxon>Eukaryota</taxon>
        <taxon>Fungi</taxon>
        <taxon>Dikarya</taxon>
        <taxon>Ascomycota</taxon>
        <taxon>Pezizomycotina</taxon>
        <taxon>Sordariomycetes</taxon>
        <taxon>Sordariomycetidae</taxon>
        <taxon>Coniochaetales</taxon>
        <taxon>Coniochaetaceae</taxon>
        <taxon>Coniochaeta</taxon>
    </lineage>
</organism>
<dbReference type="GO" id="GO:0008250">
    <property type="term" value="C:oligosaccharyltransferase complex"/>
    <property type="evidence" value="ECO:0007669"/>
    <property type="project" value="TreeGrafter"/>
</dbReference>
<evidence type="ECO:0000313" key="11">
    <source>
        <dbReference type="Proteomes" id="UP000275385"/>
    </source>
</evidence>
<keyword evidence="8 9" id="KW-0472">Membrane</keyword>
<evidence type="ECO:0000256" key="6">
    <source>
        <dbReference type="ARBA" id="ARBA00022968"/>
    </source>
</evidence>
<evidence type="ECO:0000256" key="8">
    <source>
        <dbReference type="ARBA" id="ARBA00023136"/>
    </source>
</evidence>
<protein>
    <recommendedName>
        <fullName evidence="3">Dolichyl-diphosphooligosaccharide--protein glycosyltransferase subunit 4</fullName>
    </recommendedName>
</protein>
<dbReference type="InterPro" id="IPR036330">
    <property type="entry name" value="Ost4p_sf"/>
</dbReference>
<gene>
    <name evidence="10" type="ORF">DL546_000129</name>
</gene>
<dbReference type="Proteomes" id="UP000275385">
    <property type="component" value="Unassembled WGS sequence"/>
</dbReference>
<name>A0A420XVU7_9PEZI</name>
<dbReference type="PANTHER" id="PTHR48164">
    <property type="entry name" value="DOLICHYL-DIPHOSPHOOLIGOSACCHARIDE--PROTEIN GLYCOSYLTRANSFERASE SUBUNIT 4"/>
    <property type="match status" value="1"/>
</dbReference>
<dbReference type="SUPFAM" id="SSF103464">
    <property type="entry name" value="Oligosaccharyltransferase subunit ost4p"/>
    <property type="match status" value="1"/>
</dbReference>
<feature type="transmembrane region" description="Helical" evidence="9">
    <location>
        <begin position="7"/>
        <end position="28"/>
    </location>
</feature>